<dbReference type="EMBL" id="JAMQPM010000003">
    <property type="protein sequence ID" value="MCW7526609.1"/>
    <property type="molecule type" value="Genomic_DNA"/>
</dbReference>
<dbReference type="AlphaFoldDB" id="A0AAW5VGV3"/>
<dbReference type="Proteomes" id="UP001208540">
    <property type="component" value="Unassembled WGS sequence"/>
</dbReference>
<comment type="caution">
    <text evidence="3">The sequence shown here is derived from an EMBL/GenBank/DDBJ whole genome shotgun (WGS) entry which is preliminary data.</text>
</comment>
<evidence type="ECO:0000313" key="2">
    <source>
        <dbReference type="EMBL" id="MCW7526609.1"/>
    </source>
</evidence>
<dbReference type="Proteomes" id="UP001208912">
    <property type="component" value="Unassembled WGS sequence"/>
</dbReference>
<gene>
    <name evidence="2" type="ORF">ND861_09655</name>
    <name evidence="3" type="ORF">ND862_10010</name>
</gene>
<sequence>MRNLKFNEILILTLKEKKAFQFKVGKKLTVVHGGNESGKSTLLKSIYWAFGADPIKMHKNWVTLDPIVCVKFNVDLKEYSILRYKNKFSIFSKESGLIGSYSSVGKELTPVLSKILGYRLILTDRKNKAVIPPPAFIFLPFYFDQDKSWVDAWSSFSSLEQFTNWKSPLIDYHSGIKSDEYYTYKSKRDYLKSRVKETESQILQYERIGKTIRKRNKNIIPELNEEKYKIQIQKLMKSLMDLRIKQDAVRLEYQKLIEHLHSLTQQESILKSKIQSINKNYKHSLTLPEIIFCPTCGADYKNDFETRFTLANSEEECIEFLTDVQNEKVSYEEKIINFKNRLNNIEREVSFLNTELESNNEKLSLKKYLEIEGKNEAQNTLNNFRERLIKILGNRNHKIHKIDEHLKEFSNEEKKNIVIATFEKSMRDNVKSLNASGVSEETFKNIAGNIRELGSLGPRALLAYYFAYLETIIKNGSGLFCPIIIDSPNQQAQDKLNHKAILTFIQENQLKDSQIILGVEELHSLQHNKDIIHLEGKKNLLKENQYKKVKKMLDPYLASIFQSDN</sequence>
<dbReference type="InterPro" id="IPR027417">
    <property type="entry name" value="P-loop_NTPase"/>
</dbReference>
<proteinExistence type="predicted"/>
<dbReference type="Gene3D" id="3.40.50.300">
    <property type="entry name" value="P-loop containing nucleotide triphosphate hydrolases"/>
    <property type="match status" value="1"/>
</dbReference>
<name>A0AAW5VGV3_9LEPT</name>
<evidence type="ECO:0000313" key="4">
    <source>
        <dbReference type="Proteomes" id="UP001208540"/>
    </source>
</evidence>
<dbReference type="EMBL" id="JAMQPL010000003">
    <property type="protein sequence ID" value="MCW7530547.1"/>
    <property type="molecule type" value="Genomic_DNA"/>
</dbReference>
<evidence type="ECO:0000313" key="5">
    <source>
        <dbReference type="Proteomes" id="UP001208912"/>
    </source>
</evidence>
<organism evidence="3 4">
    <name type="scientific">Leptospira soteropolitanensis</name>
    <dbReference type="NCBI Taxonomy" id="2950025"/>
    <lineage>
        <taxon>Bacteria</taxon>
        <taxon>Pseudomonadati</taxon>
        <taxon>Spirochaetota</taxon>
        <taxon>Spirochaetia</taxon>
        <taxon>Leptospirales</taxon>
        <taxon>Leptospiraceae</taxon>
        <taxon>Leptospira</taxon>
    </lineage>
</organism>
<reference evidence="3 5" key="1">
    <citation type="submission" date="2022-06" db="EMBL/GenBank/DDBJ databases">
        <title>Leptospira isolates from biofilms formed at urban environments.</title>
        <authorList>
            <person name="Ribeiro P.S."/>
            <person name="Sousa T."/>
            <person name="Carvalho N."/>
            <person name="Aburjaile F."/>
            <person name="Neves F."/>
            <person name="Oliveira D."/>
            <person name="Blanco L."/>
            <person name="Lima J."/>
            <person name="Costa F."/>
            <person name="Brenig B."/>
            <person name="Soares S."/>
            <person name="Ramos R."/>
            <person name="Goes-Neto A."/>
            <person name="Matiuzzi M."/>
            <person name="Azevedo V."/>
            <person name="Ristow P."/>
        </authorList>
    </citation>
    <scope>NUCLEOTIDE SEQUENCE</scope>
    <source>
        <strain evidence="2 5">VSF19</strain>
        <strain evidence="3">VSF20</strain>
    </source>
</reference>
<feature type="coiled-coil region" evidence="1">
    <location>
        <begin position="321"/>
        <end position="362"/>
    </location>
</feature>
<evidence type="ECO:0000313" key="3">
    <source>
        <dbReference type="EMBL" id="MCW7530547.1"/>
    </source>
</evidence>
<accession>A0AAW5VGV3</accession>
<dbReference type="SUPFAM" id="SSF52540">
    <property type="entry name" value="P-loop containing nucleoside triphosphate hydrolases"/>
    <property type="match status" value="2"/>
</dbReference>
<keyword evidence="5" id="KW-1185">Reference proteome</keyword>
<keyword evidence="1" id="KW-0175">Coiled coil</keyword>
<protein>
    <submittedName>
        <fullName evidence="3">AAA family ATPase</fullName>
    </submittedName>
</protein>
<evidence type="ECO:0000256" key="1">
    <source>
        <dbReference type="SAM" id="Coils"/>
    </source>
</evidence>
<dbReference type="RefSeq" id="WP_265351915.1">
    <property type="nucleotide sequence ID" value="NZ_JAMQPL010000003.1"/>
</dbReference>